<dbReference type="InterPro" id="IPR016197">
    <property type="entry name" value="Chromo-like_dom_sf"/>
</dbReference>
<proteinExistence type="predicted"/>
<evidence type="ECO:0000259" key="3">
    <source>
        <dbReference type="Pfam" id="PF24626"/>
    </source>
</evidence>
<evidence type="ECO:0000256" key="1">
    <source>
        <dbReference type="ARBA" id="ARBA00011353"/>
    </source>
</evidence>
<dbReference type="RefSeq" id="XP_016600501.1">
    <property type="nucleotide sequence ID" value="XM_016744530.1"/>
</dbReference>
<dbReference type="Proteomes" id="UP000030143">
    <property type="component" value="Unassembled WGS sequence"/>
</dbReference>
<comment type="subunit">
    <text evidence="1">Component of the NuA4 histone acetyltransferase complex.</text>
</comment>
<name>A0A0A2K4E6_PENEN</name>
<reference evidence="4 5" key="1">
    <citation type="journal article" date="2015" name="Mol. Plant Microbe Interact.">
        <title>Genome, transcriptome, and functional analyses of Penicillium expansum provide new insights into secondary metabolism and pathogenicity.</title>
        <authorList>
            <person name="Ballester A.R."/>
            <person name="Marcet-Houben M."/>
            <person name="Levin E."/>
            <person name="Sela N."/>
            <person name="Selma-Lazaro C."/>
            <person name="Carmona L."/>
            <person name="Wisniewski M."/>
            <person name="Droby S."/>
            <person name="Gonzalez-Candelas L."/>
            <person name="Gabaldon T."/>
        </authorList>
    </citation>
    <scope>NUCLEOTIDE SEQUENCE [LARGE SCALE GENOMIC DNA]</scope>
    <source>
        <strain evidence="4 5">MD-8</strain>
    </source>
</reference>
<dbReference type="Pfam" id="PF24626">
    <property type="entry name" value="SH3_Tf2-1"/>
    <property type="match status" value="1"/>
</dbReference>
<organism evidence="4 5">
    <name type="scientific">Penicillium expansum</name>
    <name type="common">Blue mold rot fungus</name>
    <dbReference type="NCBI Taxonomy" id="27334"/>
    <lineage>
        <taxon>Eukaryota</taxon>
        <taxon>Fungi</taxon>
        <taxon>Dikarya</taxon>
        <taxon>Ascomycota</taxon>
        <taxon>Pezizomycotina</taxon>
        <taxon>Eurotiomycetes</taxon>
        <taxon>Eurotiomycetidae</taxon>
        <taxon>Eurotiales</taxon>
        <taxon>Aspergillaceae</taxon>
        <taxon>Penicillium</taxon>
    </lineage>
</organism>
<dbReference type="AlphaFoldDB" id="A0A0A2K4E6"/>
<sequence length="215" mass="24584">MFGSDLRMPWDLFYNAFAKHLDLASRQDAADCLKYAAMQMKDYYDGMYQPKHFAVGDKVLLRVGRGYNITVNDAVSRKLGQQYAGLFTIVKRGGRRLAYGLQLPPTWKIHPVISVQNLEPAPSLDPFGREPAEPEPTYDERFPDDDDRHDVAAVLDVCVRHLDRYRTQRKEYLIQWQGEPREQAQWVFSLLLPAATLVAEITCNTINSTLSASFL</sequence>
<gene>
    <name evidence="4" type="ORF">PEX2_072600</name>
</gene>
<dbReference type="VEuPathDB" id="FungiDB:PEXP_049650"/>
<evidence type="ECO:0000313" key="4">
    <source>
        <dbReference type="EMBL" id="KGO59305.1"/>
    </source>
</evidence>
<evidence type="ECO:0000313" key="5">
    <source>
        <dbReference type="Proteomes" id="UP000030143"/>
    </source>
</evidence>
<evidence type="ECO:0000256" key="2">
    <source>
        <dbReference type="SAM" id="MobiDB-lite"/>
    </source>
</evidence>
<accession>A0A0A2K4E6</accession>
<feature type="region of interest" description="Disordered" evidence="2">
    <location>
        <begin position="120"/>
        <end position="145"/>
    </location>
</feature>
<dbReference type="InterPro" id="IPR056924">
    <property type="entry name" value="SH3_Tf2-1"/>
</dbReference>
<dbReference type="HOGENOM" id="CLU_1283642_0_0_1"/>
<dbReference type="GeneID" id="27679950"/>
<dbReference type="EMBL" id="JQFZ01000096">
    <property type="protein sequence ID" value="KGO59305.1"/>
    <property type="molecule type" value="Genomic_DNA"/>
</dbReference>
<dbReference type="SUPFAM" id="SSF54160">
    <property type="entry name" value="Chromo domain-like"/>
    <property type="match status" value="1"/>
</dbReference>
<dbReference type="STRING" id="27334.A0A0A2K4E6"/>
<keyword evidence="5" id="KW-1185">Reference proteome</keyword>
<feature type="compositionally biased region" description="Basic and acidic residues" evidence="2">
    <location>
        <begin position="127"/>
        <end position="145"/>
    </location>
</feature>
<feature type="domain" description="Tf2-1-like SH3-like" evidence="3">
    <location>
        <begin position="56"/>
        <end position="120"/>
    </location>
</feature>
<comment type="caution">
    <text evidence="4">The sequence shown here is derived from an EMBL/GenBank/DDBJ whole genome shotgun (WGS) entry which is preliminary data.</text>
</comment>
<protein>
    <recommendedName>
        <fullName evidence="3">Tf2-1-like SH3-like domain-containing protein</fullName>
    </recommendedName>
</protein>